<dbReference type="Pfam" id="PF10035">
    <property type="entry name" value="DUF2179"/>
    <property type="match status" value="1"/>
</dbReference>
<sequence>MATDKAQEPGGKGLFSKANLKAFLLVNLGVLLLTVGVYFFKLPNNFTTGGVSGLAILLSSVIPFLSTATLMGIINVLLLVLGYLFLGKEFGFWTTYCSLMYSLETWVLERVYPMDAPFTNQPLLELCFAMMLPAVGSALMFNYNASSGGTDIVAMILKKYTSISDIGKALFVSDSVIALAACFFFGIETGMFSLLGLFLKAFVVDSVIESINLCKFFSIVTSKPDEICDFIIKDLHHSSTVVDGQGAFSHQDRKVVLTAVRRGEAVRLRQKCKEIDPHSFMFITNTSEIIGKGFRSD</sequence>
<evidence type="ECO:0000256" key="5">
    <source>
        <dbReference type="ARBA" id="ARBA00023136"/>
    </source>
</evidence>
<evidence type="ECO:0000256" key="1">
    <source>
        <dbReference type="ARBA" id="ARBA00004651"/>
    </source>
</evidence>
<dbReference type="Gene3D" id="3.30.70.120">
    <property type="match status" value="1"/>
</dbReference>
<dbReference type="InterPro" id="IPR003740">
    <property type="entry name" value="YitT"/>
</dbReference>
<accession>A0A9D2LXT2</accession>
<name>A0A9D2LXT2_9FIRM</name>
<dbReference type="EMBL" id="DWXZ01000076">
    <property type="protein sequence ID" value="HJB37213.1"/>
    <property type="molecule type" value="Genomic_DNA"/>
</dbReference>
<dbReference type="GO" id="GO:0005886">
    <property type="term" value="C:plasma membrane"/>
    <property type="evidence" value="ECO:0007669"/>
    <property type="project" value="UniProtKB-SubCell"/>
</dbReference>
<feature type="transmembrane region" description="Helical" evidence="6">
    <location>
        <begin position="22"/>
        <end position="40"/>
    </location>
</feature>
<comment type="caution">
    <text evidence="8">The sequence shown here is derived from an EMBL/GenBank/DDBJ whole genome shotgun (WGS) entry which is preliminary data.</text>
</comment>
<comment type="subcellular location">
    <subcellularLocation>
        <location evidence="1">Cell membrane</location>
        <topology evidence="1">Multi-pass membrane protein</topology>
    </subcellularLocation>
</comment>
<dbReference type="PANTHER" id="PTHR33545">
    <property type="entry name" value="UPF0750 MEMBRANE PROTEIN YITT-RELATED"/>
    <property type="match status" value="1"/>
</dbReference>
<organism evidence="8 9">
    <name type="scientific">Candidatus Acutalibacter ornithocaccae</name>
    <dbReference type="NCBI Taxonomy" id="2838416"/>
    <lineage>
        <taxon>Bacteria</taxon>
        <taxon>Bacillati</taxon>
        <taxon>Bacillota</taxon>
        <taxon>Clostridia</taxon>
        <taxon>Eubacteriales</taxon>
        <taxon>Acutalibacteraceae</taxon>
        <taxon>Acutalibacter</taxon>
    </lineage>
</organism>
<keyword evidence="4 6" id="KW-1133">Transmembrane helix</keyword>
<dbReference type="AlphaFoldDB" id="A0A9D2LXT2"/>
<dbReference type="CDD" id="cd16379">
    <property type="entry name" value="YitT_C_like"/>
    <property type="match status" value="1"/>
</dbReference>
<keyword evidence="2" id="KW-1003">Cell membrane</keyword>
<reference evidence="8" key="2">
    <citation type="submission" date="2021-04" db="EMBL/GenBank/DDBJ databases">
        <authorList>
            <person name="Gilroy R."/>
        </authorList>
    </citation>
    <scope>NUCLEOTIDE SEQUENCE</scope>
    <source>
        <strain evidence="8">ChiBcolR8-3208</strain>
    </source>
</reference>
<dbReference type="InterPro" id="IPR015867">
    <property type="entry name" value="N-reg_PII/ATP_PRibTrfase_C"/>
</dbReference>
<dbReference type="InterPro" id="IPR051461">
    <property type="entry name" value="UPF0750_membrane"/>
</dbReference>
<keyword evidence="3 6" id="KW-0812">Transmembrane</keyword>
<evidence type="ECO:0000256" key="4">
    <source>
        <dbReference type="ARBA" id="ARBA00022989"/>
    </source>
</evidence>
<dbReference type="Proteomes" id="UP000824214">
    <property type="component" value="Unassembled WGS sequence"/>
</dbReference>
<reference evidence="8" key="1">
    <citation type="journal article" date="2021" name="PeerJ">
        <title>Extensive microbial diversity within the chicken gut microbiome revealed by metagenomics and culture.</title>
        <authorList>
            <person name="Gilroy R."/>
            <person name="Ravi A."/>
            <person name="Getino M."/>
            <person name="Pursley I."/>
            <person name="Horton D.L."/>
            <person name="Alikhan N.F."/>
            <person name="Baker D."/>
            <person name="Gharbi K."/>
            <person name="Hall N."/>
            <person name="Watson M."/>
            <person name="Adriaenssens E.M."/>
            <person name="Foster-Nyarko E."/>
            <person name="Jarju S."/>
            <person name="Secka A."/>
            <person name="Antonio M."/>
            <person name="Oren A."/>
            <person name="Chaudhuri R.R."/>
            <person name="La Ragione R."/>
            <person name="Hildebrand F."/>
            <person name="Pallen M.J."/>
        </authorList>
    </citation>
    <scope>NUCLEOTIDE SEQUENCE</scope>
    <source>
        <strain evidence="8">ChiBcolR8-3208</strain>
    </source>
</reference>
<protein>
    <submittedName>
        <fullName evidence="8">YitT family protein</fullName>
    </submittedName>
</protein>
<evidence type="ECO:0000313" key="9">
    <source>
        <dbReference type="Proteomes" id="UP000824214"/>
    </source>
</evidence>
<proteinExistence type="predicted"/>
<feature type="domain" description="DUF2179" evidence="7">
    <location>
        <begin position="238"/>
        <end position="291"/>
    </location>
</feature>
<feature type="transmembrane region" description="Helical" evidence="6">
    <location>
        <begin position="123"/>
        <end position="145"/>
    </location>
</feature>
<evidence type="ECO:0000259" key="7">
    <source>
        <dbReference type="Pfam" id="PF10035"/>
    </source>
</evidence>
<gene>
    <name evidence="8" type="ORF">H9942_03995</name>
</gene>
<dbReference type="PANTHER" id="PTHR33545:SF9">
    <property type="entry name" value="UPF0750 MEMBRANE PROTEIN YITE"/>
    <property type="match status" value="1"/>
</dbReference>
<dbReference type="Pfam" id="PF02588">
    <property type="entry name" value="YitT_membrane"/>
    <property type="match status" value="1"/>
</dbReference>
<evidence type="ECO:0000256" key="6">
    <source>
        <dbReference type="SAM" id="Phobius"/>
    </source>
</evidence>
<evidence type="ECO:0000256" key="3">
    <source>
        <dbReference type="ARBA" id="ARBA00022692"/>
    </source>
</evidence>
<evidence type="ECO:0000256" key="2">
    <source>
        <dbReference type="ARBA" id="ARBA00022475"/>
    </source>
</evidence>
<keyword evidence="5 6" id="KW-0472">Membrane</keyword>
<dbReference type="PIRSF" id="PIRSF006483">
    <property type="entry name" value="Membrane_protein_YitT"/>
    <property type="match status" value="1"/>
</dbReference>
<evidence type="ECO:0000313" key="8">
    <source>
        <dbReference type="EMBL" id="HJB37213.1"/>
    </source>
</evidence>
<dbReference type="InterPro" id="IPR019264">
    <property type="entry name" value="DUF2179"/>
</dbReference>